<feature type="transmembrane region" description="Helical" evidence="5">
    <location>
        <begin position="152"/>
        <end position="169"/>
    </location>
</feature>
<organism evidence="6 7">
    <name type="scientific">Triparma laevis f. inornata</name>
    <dbReference type="NCBI Taxonomy" id="1714386"/>
    <lineage>
        <taxon>Eukaryota</taxon>
        <taxon>Sar</taxon>
        <taxon>Stramenopiles</taxon>
        <taxon>Ochrophyta</taxon>
        <taxon>Bolidophyceae</taxon>
        <taxon>Parmales</taxon>
        <taxon>Triparmaceae</taxon>
        <taxon>Triparma</taxon>
    </lineage>
</organism>
<dbReference type="EMBL" id="BLQM01000001">
    <property type="protein sequence ID" value="GMH47433.1"/>
    <property type="molecule type" value="Genomic_DNA"/>
</dbReference>
<evidence type="ECO:0000256" key="3">
    <source>
        <dbReference type="ARBA" id="ARBA00022989"/>
    </source>
</evidence>
<reference evidence="7" key="1">
    <citation type="journal article" date="2023" name="Commun. Biol.">
        <title>Genome analysis of Parmales, the sister group of diatoms, reveals the evolutionary specialization of diatoms from phago-mixotrophs to photoautotrophs.</title>
        <authorList>
            <person name="Ban H."/>
            <person name="Sato S."/>
            <person name="Yoshikawa S."/>
            <person name="Yamada K."/>
            <person name="Nakamura Y."/>
            <person name="Ichinomiya M."/>
            <person name="Sato N."/>
            <person name="Blanc-Mathieu R."/>
            <person name="Endo H."/>
            <person name="Kuwata A."/>
            <person name="Ogata H."/>
        </authorList>
    </citation>
    <scope>NUCLEOTIDE SEQUENCE [LARGE SCALE GENOMIC DNA]</scope>
</reference>
<dbReference type="Pfam" id="PF04061">
    <property type="entry name" value="ORMDL"/>
    <property type="match status" value="1"/>
</dbReference>
<evidence type="ECO:0000256" key="5">
    <source>
        <dbReference type="SAM" id="Phobius"/>
    </source>
</evidence>
<gene>
    <name evidence="6" type="ORF">TL16_g00064</name>
</gene>
<keyword evidence="2 5" id="KW-0812">Transmembrane</keyword>
<feature type="transmembrane region" description="Helical" evidence="5">
    <location>
        <begin position="45"/>
        <end position="66"/>
    </location>
</feature>
<comment type="caution">
    <text evidence="6">The sequence shown here is derived from an EMBL/GenBank/DDBJ whole genome shotgun (WGS) entry which is preliminary data.</text>
</comment>
<dbReference type="PANTHER" id="PTHR12665">
    <property type="entry name" value="ORMDL PROTEINS"/>
    <property type="match status" value="1"/>
</dbReference>
<evidence type="ECO:0000256" key="1">
    <source>
        <dbReference type="ARBA" id="ARBA00004141"/>
    </source>
</evidence>
<evidence type="ECO:0000256" key="2">
    <source>
        <dbReference type="ARBA" id="ARBA00022692"/>
    </source>
</evidence>
<evidence type="ECO:0000313" key="7">
    <source>
        <dbReference type="Proteomes" id="UP001162640"/>
    </source>
</evidence>
<name>A0A9W7DLG5_9STRA</name>
<dbReference type="Proteomes" id="UP001162640">
    <property type="component" value="Unassembled WGS sequence"/>
</dbReference>
<evidence type="ECO:0000256" key="4">
    <source>
        <dbReference type="ARBA" id="ARBA00023136"/>
    </source>
</evidence>
<keyword evidence="3 5" id="KW-1133">Transmembrane helix</keyword>
<protein>
    <submittedName>
        <fullName evidence="6">Uncharacterized protein</fullName>
    </submittedName>
</protein>
<dbReference type="GO" id="GO:0005789">
    <property type="term" value="C:endoplasmic reticulum membrane"/>
    <property type="evidence" value="ECO:0007669"/>
    <property type="project" value="InterPro"/>
</dbReference>
<proteinExistence type="predicted"/>
<comment type="subcellular location">
    <subcellularLocation>
        <location evidence="1">Membrane</location>
        <topology evidence="1">Multi-pass membrane protein</topology>
    </subcellularLocation>
</comment>
<dbReference type="AlphaFoldDB" id="A0A9W7DLG5"/>
<dbReference type="InterPro" id="IPR007203">
    <property type="entry name" value="ORMDL"/>
</dbReference>
<sequence length="232" mass="25799">MPSAKKPPSPLSRSYSAQFSTPDFEALKLSSNSNITWTFNPISSLIYIFMILIVHIFISTNLDAYLHGNFDPQQIKSDIATLSLGLGKQLGKDGTRIWYADAWNITACMHAVSTWFTFHWIKGSANFYDQGELGAMTWYEQLSSSPNADQSWYSYRFLVGVPTILAYLAVSMSDYNHNTCALNVVLLAVLVVSKQGWMTGVRLLGINRTVGIDDNTMTPASSVQSDMNKKAD</sequence>
<evidence type="ECO:0000313" key="6">
    <source>
        <dbReference type="EMBL" id="GMH47433.1"/>
    </source>
</evidence>
<keyword evidence="4 5" id="KW-0472">Membrane</keyword>
<accession>A0A9W7DLG5</accession>